<dbReference type="Proteomes" id="UP000037755">
    <property type="component" value="Unassembled WGS sequence"/>
</dbReference>
<gene>
    <name evidence="4" type="ORF">AM493_19980</name>
</gene>
<evidence type="ECO:0000313" key="5">
    <source>
        <dbReference type="Proteomes" id="UP000037755"/>
    </source>
</evidence>
<evidence type="ECO:0000256" key="3">
    <source>
        <dbReference type="SAM" id="MobiDB-lite"/>
    </source>
</evidence>
<evidence type="ECO:0000256" key="2">
    <source>
        <dbReference type="ARBA" id="ARBA00023002"/>
    </source>
</evidence>
<reference evidence="4 5" key="1">
    <citation type="submission" date="2015-08" db="EMBL/GenBank/DDBJ databases">
        <title>Whole genome sequence of Flavobacterium akiainvivens IK-1T, from decaying Wikstroemia oahuensis, an endemic Hawaiian shrub.</title>
        <authorList>
            <person name="Wan X."/>
            <person name="Hou S."/>
            <person name="Saito J."/>
            <person name="Donachie S."/>
        </authorList>
    </citation>
    <scope>NUCLEOTIDE SEQUENCE [LARGE SCALE GENOMIC DNA]</scope>
    <source>
        <strain evidence="4 5">IK-1</strain>
    </source>
</reference>
<dbReference type="InterPro" id="IPR002347">
    <property type="entry name" value="SDR_fam"/>
</dbReference>
<protein>
    <submittedName>
        <fullName evidence="4">Short-chain dehydrogenase</fullName>
    </submittedName>
</protein>
<dbReference type="PATRIC" id="fig|1202724.3.peg.4138"/>
<keyword evidence="2" id="KW-0560">Oxidoreductase</keyword>
<dbReference type="AlphaFoldDB" id="A0A0M9VJT1"/>
<dbReference type="PANTHER" id="PTHR42901">
    <property type="entry name" value="ALCOHOL DEHYDROGENASE"/>
    <property type="match status" value="1"/>
</dbReference>
<dbReference type="Pfam" id="PF00106">
    <property type="entry name" value="adh_short"/>
    <property type="match status" value="1"/>
</dbReference>
<dbReference type="SUPFAM" id="SSF51735">
    <property type="entry name" value="NAD(P)-binding Rossmann-fold domains"/>
    <property type="match status" value="1"/>
</dbReference>
<dbReference type="CDD" id="cd05233">
    <property type="entry name" value="SDR_c"/>
    <property type="match status" value="1"/>
</dbReference>
<dbReference type="STRING" id="1202724.AM493_19980"/>
<name>A0A0M9VJT1_9FLAO</name>
<dbReference type="RefSeq" id="WP_054409881.1">
    <property type="nucleotide sequence ID" value="NZ_FOYA01000017.1"/>
</dbReference>
<comment type="caution">
    <text evidence="4">The sequence shown here is derived from an EMBL/GenBank/DDBJ whole genome shotgun (WGS) entry which is preliminary data.</text>
</comment>
<dbReference type="PANTHER" id="PTHR42901:SF1">
    <property type="entry name" value="ALCOHOL DEHYDROGENASE"/>
    <property type="match status" value="1"/>
</dbReference>
<evidence type="ECO:0000313" key="4">
    <source>
        <dbReference type="EMBL" id="KOS08070.1"/>
    </source>
</evidence>
<organism evidence="4 5">
    <name type="scientific">Flavobacterium akiainvivens</name>
    <dbReference type="NCBI Taxonomy" id="1202724"/>
    <lineage>
        <taxon>Bacteria</taxon>
        <taxon>Pseudomonadati</taxon>
        <taxon>Bacteroidota</taxon>
        <taxon>Flavobacteriia</taxon>
        <taxon>Flavobacteriales</taxon>
        <taxon>Flavobacteriaceae</taxon>
        <taxon>Flavobacterium</taxon>
    </lineage>
</organism>
<dbReference type="PIRSF" id="PIRSF000126">
    <property type="entry name" value="11-beta-HSD1"/>
    <property type="match status" value="1"/>
</dbReference>
<dbReference type="Gene3D" id="3.40.50.720">
    <property type="entry name" value="NAD(P)-binding Rossmann-like Domain"/>
    <property type="match status" value="1"/>
</dbReference>
<dbReference type="InterPro" id="IPR036291">
    <property type="entry name" value="NAD(P)-bd_dom_sf"/>
</dbReference>
<dbReference type="GO" id="GO:0016491">
    <property type="term" value="F:oxidoreductase activity"/>
    <property type="evidence" value="ECO:0007669"/>
    <property type="project" value="UniProtKB-KW"/>
</dbReference>
<keyword evidence="5" id="KW-1185">Reference proteome</keyword>
<dbReference type="OrthoDB" id="9808814at2"/>
<proteinExistence type="inferred from homology"/>
<dbReference type="InterPro" id="IPR020904">
    <property type="entry name" value="Sc_DH/Rdtase_CS"/>
</dbReference>
<comment type="similarity">
    <text evidence="1">Belongs to the short-chain dehydrogenases/reductases (SDR) family.</text>
</comment>
<feature type="region of interest" description="Disordered" evidence="3">
    <location>
        <begin position="247"/>
        <end position="266"/>
    </location>
</feature>
<sequence length="266" mass="29669">MSNKKLALITGASNGIGFELAKLFAKDDYDLLLVSRGQEKLEAAKKELAIFNVSITTFAADLSKYDDIIRLKAWVEQQGYIINALVLNAGQGYGGDFLQKTELARELELIRLNVDSYVHLSKLFIKDLVRRNEGSVLMTSSVSGTAPIPYEAVYGASKAFVNSFFYALRNEIKTTNIKMTLLMPGATETNFFKNADMAETKVGSMKKDDPAEVAYRGYYALMSGHEYAYGSDEVEYEGDVLNRIQSESQKAQRHRLISHPDSTLNK</sequence>
<accession>A0A0M9VJT1</accession>
<dbReference type="EMBL" id="LIYD01000005">
    <property type="protein sequence ID" value="KOS08070.1"/>
    <property type="molecule type" value="Genomic_DNA"/>
</dbReference>
<dbReference type="PRINTS" id="PR00081">
    <property type="entry name" value="GDHRDH"/>
</dbReference>
<dbReference type="PROSITE" id="PS00061">
    <property type="entry name" value="ADH_SHORT"/>
    <property type="match status" value="1"/>
</dbReference>
<evidence type="ECO:0000256" key="1">
    <source>
        <dbReference type="ARBA" id="ARBA00006484"/>
    </source>
</evidence>